<keyword evidence="2" id="KW-0413">Isomerase</keyword>
<proteinExistence type="predicted"/>
<dbReference type="PANTHER" id="PTHR12110:SF21">
    <property type="entry name" value="XYLOSE ISOMERASE-LIKE TIM BARREL DOMAIN-CONTAINING PROTEIN"/>
    <property type="match status" value="1"/>
</dbReference>
<protein>
    <submittedName>
        <fullName evidence="2">Sugar phosphate isomerase/epimerase</fullName>
    </submittedName>
</protein>
<accession>A0ABP8PUI3</accession>
<dbReference type="Proteomes" id="UP001501321">
    <property type="component" value="Unassembled WGS sequence"/>
</dbReference>
<dbReference type="InterPro" id="IPR036237">
    <property type="entry name" value="Xyl_isomerase-like_sf"/>
</dbReference>
<dbReference type="InterPro" id="IPR050312">
    <property type="entry name" value="IolE/XylAMocC-like"/>
</dbReference>
<keyword evidence="3" id="KW-1185">Reference proteome</keyword>
<gene>
    <name evidence="2" type="ORF">GCM10023095_00150</name>
</gene>
<dbReference type="EMBL" id="BAABFC010000001">
    <property type="protein sequence ID" value="GAA4492176.1"/>
    <property type="molecule type" value="Genomic_DNA"/>
</dbReference>
<dbReference type="InterPro" id="IPR013022">
    <property type="entry name" value="Xyl_isomerase-like_TIM-brl"/>
</dbReference>
<evidence type="ECO:0000259" key="1">
    <source>
        <dbReference type="Pfam" id="PF01261"/>
    </source>
</evidence>
<dbReference type="GO" id="GO:0016853">
    <property type="term" value="F:isomerase activity"/>
    <property type="evidence" value="ECO:0007669"/>
    <property type="project" value="UniProtKB-KW"/>
</dbReference>
<dbReference type="SUPFAM" id="SSF51658">
    <property type="entry name" value="Xylose isomerase-like"/>
    <property type="match status" value="1"/>
</dbReference>
<organism evidence="2 3">
    <name type="scientific">Pseudaeromonas paramecii</name>
    <dbReference type="NCBI Taxonomy" id="2138166"/>
    <lineage>
        <taxon>Bacteria</taxon>
        <taxon>Pseudomonadati</taxon>
        <taxon>Pseudomonadota</taxon>
        <taxon>Gammaproteobacteria</taxon>
        <taxon>Aeromonadales</taxon>
        <taxon>Aeromonadaceae</taxon>
        <taxon>Pseudaeromonas</taxon>
    </lineage>
</organism>
<dbReference type="Pfam" id="PF01261">
    <property type="entry name" value="AP_endonuc_2"/>
    <property type="match status" value="1"/>
</dbReference>
<evidence type="ECO:0000313" key="2">
    <source>
        <dbReference type="EMBL" id="GAA4492176.1"/>
    </source>
</evidence>
<dbReference type="Gene3D" id="3.20.20.150">
    <property type="entry name" value="Divalent-metal-dependent TIM barrel enzymes"/>
    <property type="match status" value="1"/>
</dbReference>
<comment type="caution">
    <text evidence="2">The sequence shown here is derived from an EMBL/GenBank/DDBJ whole genome shotgun (WGS) entry which is preliminary data.</text>
</comment>
<dbReference type="RefSeq" id="WP_345008803.1">
    <property type="nucleotide sequence ID" value="NZ_BAABFC010000001.1"/>
</dbReference>
<reference evidence="3" key="1">
    <citation type="journal article" date="2019" name="Int. J. Syst. Evol. Microbiol.">
        <title>The Global Catalogue of Microorganisms (GCM) 10K type strain sequencing project: providing services to taxonomists for standard genome sequencing and annotation.</title>
        <authorList>
            <consortium name="The Broad Institute Genomics Platform"/>
            <consortium name="The Broad Institute Genome Sequencing Center for Infectious Disease"/>
            <person name="Wu L."/>
            <person name="Ma J."/>
        </authorList>
    </citation>
    <scope>NUCLEOTIDE SEQUENCE [LARGE SCALE GENOMIC DNA]</scope>
    <source>
        <strain evidence="3">JCM 32226</strain>
    </source>
</reference>
<sequence length="304" mass="33496">MKWGFFDAALPEASLAHVLALAQSLGVTQLELGCGGYPGEAHCPRLALLRQPARRQAWQQQIAAAGCQVGALACHVNPLHPDPALARLHRQQLSQALELAAALEVPTLVTFSGVGGQGAVPNWPVVGWPYEFTDYYQQVWQRELIPFWQAMSRRAQSLGVRLALELHGGFLVHSPGTLLALREACGPALGANLDPSHLWWQGMDPLSAIELLGEALFHVHLKDWQADPQLQARWGLLDGRDERLGPRSWRYCLPGDGHGAEFWRPFLLTLRAQGYTGMLSLEHEASDRQPEAGIRQGLAWLMGL</sequence>
<name>A0ABP8PUI3_9GAMM</name>
<dbReference type="PANTHER" id="PTHR12110">
    <property type="entry name" value="HYDROXYPYRUVATE ISOMERASE"/>
    <property type="match status" value="1"/>
</dbReference>
<feature type="domain" description="Xylose isomerase-like TIM barrel" evidence="1">
    <location>
        <begin position="20"/>
        <end position="301"/>
    </location>
</feature>
<evidence type="ECO:0000313" key="3">
    <source>
        <dbReference type="Proteomes" id="UP001501321"/>
    </source>
</evidence>